<organism evidence="2 3">
    <name type="scientific">Solidesulfovibrio carbinolicus</name>
    <dbReference type="NCBI Taxonomy" id="296842"/>
    <lineage>
        <taxon>Bacteria</taxon>
        <taxon>Pseudomonadati</taxon>
        <taxon>Thermodesulfobacteriota</taxon>
        <taxon>Desulfovibrionia</taxon>
        <taxon>Desulfovibrionales</taxon>
        <taxon>Desulfovibrionaceae</taxon>
        <taxon>Solidesulfovibrio</taxon>
    </lineage>
</organism>
<sequence>MSPRQPHESRSLPDMNAAAAIRQLLANASLGVLATAGPEGPLTSLMAFAIESPSCLVMATLPDTRKWRNILADPRISLLVDDRETAIDRESVRALTLAGRHEPGTEAQRQAGFTVLGRRHPHLAGLLARPEIALIRLQVTSYLLLTGPTDAAYLTSLDEASATAATGQDSDATPPAPRR</sequence>
<protein>
    <recommendedName>
        <fullName evidence="1">Pyridoxamine 5'-phosphate oxidase N-terminal domain-containing protein</fullName>
    </recommendedName>
</protein>
<dbReference type="OrthoDB" id="7061375at2"/>
<dbReference type="EMBL" id="CP026538">
    <property type="protein sequence ID" value="QAZ67406.1"/>
    <property type="molecule type" value="Genomic_DNA"/>
</dbReference>
<dbReference type="SUPFAM" id="SSF50475">
    <property type="entry name" value="FMN-binding split barrel"/>
    <property type="match status" value="1"/>
</dbReference>
<proteinExistence type="predicted"/>
<evidence type="ECO:0000313" key="2">
    <source>
        <dbReference type="EMBL" id="QAZ67406.1"/>
    </source>
</evidence>
<feature type="domain" description="Pyridoxamine 5'-phosphate oxidase N-terminal" evidence="1">
    <location>
        <begin position="19"/>
        <end position="119"/>
    </location>
</feature>
<dbReference type="Pfam" id="PF01243">
    <property type="entry name" value="PNPOx_N"/>
    <property type="match status" value="1"/>
</dbReference>
<dbReference type="Gene3D" id="2.30.110.10">
    <property type="entry name" value="Electron Transport, Fmn-binding Protein, Chain A"/>
    <property type="match status" value="1"/>
</dbReference>
<name>A0A4P6HL57_9BACT</name>
<dbReference type="InterPro" id="IPR011576">
    <property type="entry name" value="Pyridox_Oxase_N"/>
</dbReference>
<dbReference type="InterPro" id="IPR012349">
    <property type="entry name" value="Split_barrel_FMN-bd"/>
</dbReference>
<keyword evidence="3" id="KW-1185">Reference proteome</keyword>
<gene>
    <name evidence="2" type="ORF">C3Y92_09295</name>
</gene>
<evidence type="ECO:0000313" key="3">
    <source>
        <dbReference type="Proteomes" id="UP000293296"/>
    </source>
</evidence>
<evidence type="ECO:0000259" key="1">
    <source>
        <dbReference type="Pfam" id="PF01243"/>
    </source>
</evidence>
<dbReference type="AlphaFoldDB" id="A0A4P6HL57"/>
<reference evidence="2 3" key="1">
    <citation type="submission" date="2018-02" db="EMBL/GenBank/DDBJ databases">
        <title>Genome sequence of Desulfovibrio carbinolicus DSM 3852.</title>
        <authorList>
            <person name="Wilbanks E."/>
            <person name="Skennerton C.T."/>
            <person name="Orphan V.J."/>
        </authorList>
    </citation>
    <scope>NUCLEOTIDE SEQUENCE [LARGE SCALE GENOMIC DNA]</scope>
    <source>
        <strain evidence="2 3">DSM 3852</strain>
    </source>
</reference>
<dbReference type="Proteomes" id="UP000293296">
    <property type="component" value="Chromosome"/>
</dbReference>
<dbReference type="KEGG" id="dcb:C3Y92_09295"/>
<accession>A0A4P6HL57</accession>